<protein>
    <submittedName>
        <fullName evidence="1">Uncharacterized protein</fullName>
    </submittedName>
</protein>
<dbReference type="AlphaFoldDB" id="A0AAV4GNY1"/>
<dbReference type="Proteomes" id="UP000762676">
    <property type="component" value="Unassembled WGS sequence"/>
</dbReference>
<name>A0AAV4GNY1_9GAST</name>
<keyword evidence="2" id="KW-1185">Reference proteome</keyword>
<gene>
    <name evidence="1" type="ORF">ElyMa_006057900</name>
</gene>
<evidence type="ECO:0000313" key="2">
    <source>
        <dbReference type="Proteomes" id="UP000762676"/>
    </source>
</evidence>
<evidence type="ECO:0000313" key="1">
    <source>
        <dbReference type="EMBL" id="GFR86640.1"/>
    </source>
</evidence>
<reference evidence="1 2" key="1">
    <citation type="journal article" date="2021" name="Elife">
        <title>Chloroplast acquisition without the gene transfer in kleptoplastic sea slugs, Plakobranchus ocellatus.</title>
        <authorList>
            <person name="Maeda T."/>
            <person name="Takahashi S."/>
            <person name="Yoshida T."/>
            <person name="Shimamura S."/>
            <person name="Takaki Y."/>
            <person name="Nagai Y."/>
            <person name="Toyoda A."/>
            <person name="Suzuki Y."/>
            <person name="Arimoto A."/>
            <person name="Ishii H."/>
            <person name="Satoh N."/>
            <person name="Nishiyama T."/>
            <person name="Hasebe M."/>
            <person name="Maruyama T."/>
            <person name="Minagawa J."/>
            <person name="Obokata J."/>
            <person name="Shigenobu S."/>
        </authorList>
    </citation>
    <scope>NUCLEOTIDE SEQUENCE [LARGE SCALE GENOMIC DNA]</scope>
</reference>
<proteinExistence type="predicted"/>
<sequence>MLMNYLVVEITQVTVSQYYDMSMVVPRYSDPALFHFLAPFLTKRRGKNTPDVMGGNCAFTFTLPFPSRGPVAVSPLKIRGAWQNKGIKIDFPPPFRFFDPVRQ</sequence>
<accession>A0AAV4GNY1</accession>
<organism evidence="1 2">
    <name type="scientific">Elysia marginata</name>
    <dbReference type="NCBI Taxonomy" id="1093978"/>
    <lineage>
        <taxon>Eukaryota</taxon>
        <taxon>Metazoa</taxon>
        <taxon>Spiralia</taxon>
        <taxon>Lophotrochozoa</taxon>
        <taxon>Mollusca</taxon>
        <taxon>Gastropoda</taxon>
        <taxon>Heterobranchia</taxon>
        <taxon>Euthyneura</taxon>
        <taxon>Panpulmonata</taxon>
        <taxon>Sacoglossa</taxon>
        <taxon>Placobranchoidea</taxon>
        <taxon>Plakobranchidae</taxon>
        <taxon>Elysia</taxon>
    </lineage>
</organism>
<comment type="caution">
    <text evidence="1">The sequence shown here is derived from an EMBL/GenBank/DDBJ whole genome shotgun (WGS) entry which is preliminary data.</text>
</comment>
<dbReference type="EMBL" id="BMAT01012132">
    <property type="protein sequence ID" value="GFR86640.1"/>
    <property type="molecule type" value="Genomic_DNA"/>
</dbReference>